<dbReference type="GO" id="GO:0005507">
    <property type="term" value="F:copper ion binding"/>
    <property type="evidence" value="ECO:0007669"/>
    <property type="project" value="InterPro"/>
</dbReference>
<feature type="signal peptide" evidence="2">
    <location>
        <begin position="1"/>
        <end position="20"/>
    </location>
</feature>
<sequence>MMVTISTSLILFFLYDFSSSLPQNSQQTLTSVSQTARASPQGTANLLQNSPNLQYQPQGSSSSQTVRVAPQSLTTVSQNSQNSQYQPQAYSSYPQNNNLGSYQTRLTSQPSYGYGETHAKAHVSSPNGGPVQGVFDFRMLNATSVQVSLSVSGLDSIVPSGDHPYHIHTNPITNNDCETAGTHLSPNGIPDQSRCDPKVPKACQEGNLSGKHGNLPGGQSRVQRTYTDDYLRFSPQSQSILGRAVVIHNSDGTRIACGKF</sequence>
<accession>A0A9Q3C5X9</accession>
<feature type="chain" id="PRO_5040268184" description="Superoxide dismutase copper/zinc binding domain-containing protein" evidence="2">
    <location>
        <begin position="21"/>
        <end position="260"/>
    </location>
</feature>
<evidence type="ECO:0000313" key="4">
    <source>
        <dbReference type="EMBL" id="MBW0479056.1"/>
    </source>
</evidence>
<dbReference type="AlphaFoldDB" id="A0A9Q3C5X9"/>
<name>A0A9Q3C5X9_9BASI</name>
<dbReference type="PANTHER" id="PTHR10003">
    <property type="entry name" value="SUPEROXIDE DISMUTASE CU-ZN -RELATED"/>
    <property type="match status" value="1"/>
</dbReference>
<keyword evidence="2" id="KW-0732">Signal</keyword>
<keyword evidence="5" id="KW-1185">Reference proteome</keyword>
<dbReference type="InterPro" id="IPR001424">
    <property type="entry name" value="SOD_Cu_Zn_dom"/>
</dbReference>
<dbReference type="Proteomes" id="UP000765509">
    <property type="component" value="Unassembled WGS sequence"/>
</dbReference>
<organism evidence="4 5">
    <name type="scientific">Austropuccinia psidii MF-1</name>
    <dbReference type="NCBI Taxonomy" id="1389203"/>
    <lineage>
        <taxon>Eukaryota</taxon>
        <taxon>Fungi</taxon>
        <taxon>Dikarya</taxon>
        <taxon>Basidiomycota</taxon>
        <taxon>Pucciniomycotina</taxon>
        <taxon>Pucciniomycetes</taxon>
        <taxon>Pucciniales</taxon>
        <taxon>Sphaerophragmiaceae</taxon>
        <taxon>Austropuccinia</taxon>
    </lineage>
</organism>
<feature type="domain" description="Superoxide dismutase copper/zinc binding" evidence="3">
    <location>
        <begin position="131"/>
        <end position="251"/>
    </location>
</feature>
<dbReference type="Pfam" id="PF00080">
    <property type="entry name" value="Sod_Cu"/>
    <property type="match status" value="1"/>
</dbReference>
<dbReference type="InterPro" id="IPR024134">
    <property type="entry name" value="SOD_Cu/Zn_/chaperone"/>
</dbReference>
<dbReference type="Gene3D" id="2.60.40.200">
    <property type="entry name" value="Superoxide dismutase, copper/zinc binding domain"/>
    <property type="match status" value="1"/>
</dbReference>
<feature type="compositionally biased region" description="Low complexity" evidence="1">
    <location>
        <begin position="77"/>
        <end position="96"/>
    </location>
</feature>
<feature type="compositionally biased region" description="Polar residues" evidence="1">
    <location>
        <begin position="97"/>
        <end position="111"/>
    </location>
</feature>
<dbReference type="GO" id="GO:0006801">
    <property type="term" value="P:superoxide metabolic process"/>
    <property type="evidence" value="ECO:0007669"/>
    <property type="project" value="InterPro"/>
</dbReference>
<dbReference type="EMBL" id="AVOT02005436">
    <property type="protein sequence ID" value="MBW0479056.1"/>
    <property type="molecule type" value="Genomic_DNA"/>
</dbReference>
<comment type="caution">
    <text evidence="4">The sequence shown here is derived from an EMBL/GenBank/DDBJ whole genome shotgun (WGS) entry which is preliminary data.</text>
</comment>
<feature type="compositionally biased region" description="Polar residues" evidence="1">
    <location>
        <begin position="31"/>
        <end position="76"/>
    </location>
</feature>
<feature type="region of interest" description="Disordered" evidence="1">
    <location>
        <begin position="31"/>
        <end position="126"/>
    </location>
</feature>
<proteinExistence type="predicted"/>
<dbReference type="OrthoDB" id="159229at2759"/>
<gene>
    <name evidence="4" type="ORF">O181_018771</name>
</gene>
<evidence type="ECO:0000256" key="2">
    <source>
        <dbReference type="SAM" id="SignalP"/>
    </source>
</evidence>
<protein>
    <recommendedName>
        <fullName evidence="3">Superoxide dismutase copper/zinc binding domain-containing protein</fullName>
    </recommendedName>
</protein>
<dbReference type="SUPFAM" id="SSF49329">
    <property type="entry name" value="Cu,Zn superoxide dismutase-like"/>
    <property type="match status" value="1"/>
</dbReference>
<evidence type="ECO:0000313" key="5">
    <source>
        <dbReference type="Proteomes" id="UP000765509"/>
    </source>
</evidence>
<evidence type="ECO:0000256" key="1">
    <source>
        <dbReference type="SAM" id="MobiDB-lite"/>
    </source>
</evidence>
<evidence type="ECO:0000259" key="3">
    <source>
        <dbReference type="Pfam" id="PF00080"/>
    </source>
</evidence>
<dbReference type="InterPro" id="IPR036423">
    <property type="entry name" value="SOD-like_Cu/Zn_dom_sf"/>
</dbReference>
<reference evidence="4" key="1">
    <citation type="submission" date="2021-03" db="EMBL/GenBank/DDBJ databases">
        <title>Draft genome sequence of rust myrtle Austropuccinia psidii MF-1, a brazilian biotype.</title>
        <authorList>
            <person name="Quecine M.C."/>
            <person name="Pachon D.M.R."/>
            <person name="Bonatelli M.L."/>
            <person name="Correr F.H."/>
            <person name="Franceschini L.M."/>
            <person name="Leite T.F."/>
            <person name="Margarido G.R.A."/>
            <person name="Almeida C.A."/>
            <person name="Ferrarezi J.A."/>
            <person name="Labate C.A."/>
        </authorList>
    </citation>
    <scope>NUCLEOTIDE SEQUENCE</scope>
    <source>
        <strain evidence="4">MF-1</strain>
    </source>
</reference>